<protein>
    <submittedName>
        <fullName evidence="1">Uncharacterized protein</fullName>
    </submittedName>
</protein>
<sequence length="58" mass="6815">MSAQAVFKQMRNHFLKTGEIMQGAEFTRKIAMRYDVDSVIDGLLMFNRYLDEQRKEVG</sequence>
<dbReference type="AlphaFoldDB" id="A0AAN0WE27"/>
<accession>A0AAN0WE27</accession>
<evidence type="ECO:0000313" key="1">
    <source>
        <dbReference type="EMBL" id="AJO24808.1"/>
    </source>
</evidence>
<reference evidence="2" key="1">
    <citation type="submission" date="2015-01" db="EMBL/GenBank/DDBJ databases">
        <title>Comparative genome analysis of Bacillus coagulans HM-08, Clostridium butyricum HM-68, Bacillus subtilis HM-66 and Bacillus paralicheniformis BL-09.</title>
        <authorList>
            <person name="Zhang H."/>
        </authorList>
    </citation>
    <scope>NUCLEOTIDE SEQUENCE [LARGE SCALE GENOMIC DNA]</scope>
    <source>
        <strain evidence="2">HM-08</strain>
    </source>
</reference>
<dbReference type="EMBL" id="CP010525">
    <property type="protein sequence ID" value="AJO24808.1"/>
    <property type="molecule type" value="Genomic_DNA"/>
</dbReference>
<name>A0AAN0WE27_HEYCO</name>
<organism evidence="1 2">
    <name type="scientific">Heyndrickxia coagulans</name>
    <name type="common">Weizmannia coagulans</name>
    <dbReference type="NCBI Taxonomy" id="1398"/>
    <lineage>
        <taxon>Bacteria</taxon>
        <taxon>Bacillati</taxon>
        <taxon>Bacillota</taxon>
        <taxon>Bacilli</taxon>
        <taxon>Bacillales</taxon>
        <taxon>Bacillaceae</taxon>
        <taxon>Heyndrickxia</taxon>
    </lineage>
</organism>
<gene>
    <name evidence="1" type="ORF">SB48_HM08orf06343</name>
</gene>
<dbReference type="Proteomes" id="UP000032024">
    <property type="component" value="Chromosome"/>
</dbReference>
<proteinExistence type="predicted"/>
<evidence type="ECO:0000313" key="2">
    <source>
        <dbReference type="Proteomes" id="UP000032024"/>
    </source>
</evidence>
<dbReference type="RefSeq" id="WP_155375946.1">
    <property type="nucleotide sequence ID" value="NZ_CP010525.1"/>
</dbReference>
<keyword evidence="2" id="KW-1185">Reference proteome</keyword>